<dbReference type="Proteomes" id="UP001143910">
    <property type="component" value="Unassembled WGS sequence"/>
</dbReference>
<sequence>MQKRRRIQLGRYVRALERRVHELEASLANPSPAPNLPPSNTDNSALSSKDYSAWDWENSRNDETPSEFSLGSLSSLLRGEGVFIPSGYPIDAHAENDTSALASKLSLQNALKQILSEGVKEGDLGSSSGLEFAKLTQSKLETMAATTEYDSHAPDDVGQSVLHSLNFDTQFDLLSPASFDNVTDSVLNAAPLPEGSQLRSIPANGLANSDSLQLDASRTDRLVDLYFAHSHIIYPIINEREFMDSLEIFRSTLESDVHQSPLCVFRIWMVLAIGSTAYCSVDTSAAHDFTGYYNQALKYSDSAADIESLATIEVIILHLIYSLFNQLQPNTWLLVGMAARIALGIGLHSGATYEGLPAETAERRKRLFFSLYMMDRVVSTTLGRPFAIHDDDIDISPFLVAQDQTSLDLSSMAIPLHILKLRQISSQIRTGVYTVKDGDERSDDEKEEAIQAIHKDLIQWRRDMPFPLPKVDAPVPHFTSTWYDFNYHTHLTLLYRPTPLLPTPSGRRIKILADAASSTG</sequence>
<evidence type="ECO:0000313" key="2">
    <source>
        <dbReference type="Proteomes" id="UP001143910"/>
    </source>
</evidence>
<keyword evidence="2" id="KW-1185">Reference proteome</keyword>
<name>A0ACC1MLK7_9HYPO</name>
<evidence type="ECO:0000313" key="1">
    <source>
        <dbReference type="EMBL" id="KAJ2967902.1"/>
    </source>
</evidence>
<organism evidence="1 2">
    <name type="scientific">Zarea fungicola</name>
    <dbReference type="NCBI Taxonomy" id="93591"/>
    <lineage>
        <taxon>Eukaryota</taxon>
        <taxon>Fungi</taxon>
        <taxon>Dikarya</taxon>
        <taxon>Ascomycota</taxon>
        <taxon>Pezizomycotina</taxon>
        <taxon>Sordariomycetes</taxon>
        <taxon>Hypocreomycetidae</taxon>
        <taxon>Hypocreales</taxon>
        <taxon>Cordycipitaceae</taxon>
        <taxon>Zarea</taxon>
    </lineage>
</organism>
<comment type="caution">
    <text evidence="1">The sequence shown here is derived from an EMBL/GenBank/DDBJ whole genome shotgun (WGS) entry which is preliminary data.</text>
</comment>
<protein>
    <submittedName>
        <fullName evidence="1">Uncharacterized protein</fullName>
    </submittedName>
</protein>
<proteinExistence type="predicted"/>
<gene>
    <name evidence="1" type="ORF">NQ176_g9444</name>
</gene>
<reference evidence="1" key="1">
    <citation type="submission" date="2022-08" db="EMBL/GenBank/DDBJ databases">
        <title>Genome Sequence of Lecanicillium fungicola.</title>
        <authorList>
            <person name="Buettner E."/>
        </authorList>
    </citation>
    <scope>NUCLEOTIDE SEQUENCE</scope>
    <source>
        <strain evidence="1">Babe33</strain>
    </source>
</reference>
<accession>A0ACC1MLK7</accession>
<dbReference type="EMBL" id="JANJQO010002156">
    <property type="protein sequence ID" value="KAJ2967902.1"/>
    <property type="molecule type" value="Genomic_DNA"/>
</dbReference>